<protein>
    <submittedName>
        <fullName evidence="1">Uncharacterized protein</fullName>
    </submittedName>
</protein>
<sequence length="328" mass="38177">MALRVLVRSVKAANRPASIRPDSISIYVQLDIYHDHLTADAGKWTKQVSACKQNVTLLPERLVNDGLYVANPFRFIKDVVICEVNNEDDDDYQSLEDGRSRRYFYRTAIFAHMYSVPIEECYLPVTFSRYACTKNTGNFCINQLRFYRKGPKMIELMVSCVGGKNLPKYSEVTVDEYKKDLAAFDSLSDRVVLSLKQWCSLRAQNRYYIVLLMKDHCAPLEAHDPRKYLLERGRKWHLPSLESSAVEASATAGWWDIYGWQSNIENLSVDMIMYDWDDHTPCMFDISLPFKEVDALTARKLSREYYIDKPWKEMVTVRKHDGKKVNIF</sequence>
<evidence type="ECO:0000313" key="1">
    <source>
        <dbReference type="EMBL" id="APG79147.1"/>
    </source>
</evidence>
<accession>A0A1L3KP34</accession>
<name>A0A1L3KP34_9VIRU</name>
<proteinExistence type="predicted"/>
<reference evidence="1" key="1">
    <citation type="journal article" date="2016" name="Nature">
        <title>Redefining the invertebrate RNA virosphere.</title>
        <authorList>
            <person name="Shi M."/>
            <person name="Lin X.D."/>
            <person name="Tian J.H."/>
            <person name="Chen L.J."/>
            <person name="Chen X."/>
            <person name="Li C.X."/>
            <person name="Qin X.C."/>
            <person name="Li J."/>
            <person name="Cao J.P."/>
            <person name="Eden J.S."/>
            <person name="Buchmann J."/>
            <person name="Wang W."/>
            <person name="Xu J."/>
            <person name="Holmes E.C."/>
            <person name="Zhang Y.Z."/>
        </authorList>
    </citation>
    <scope>NUCLEOTIDE SEQUENCE</scope>
    <source>
        <strain evidence="1">QTM133059</strain>
    </source>
</reference>
<organism evidence="1">
    <name type="scientific">Hubei odonate virus 15</name>
    <dbReference type="NCBI Taxonomy" id="1922996"/>
    <lineage>
        <taxon>Viruses</taxon>
        <taxon>Riboviria</taxon>
    </lineage>
</organism>
<dbReference type="EMBL" id="KX884667">
    <property type="protein sequence ID" value="APG79147.1"/>
    <property type="molecule type" value="Genomic_RNA"/>
</dbReference>